<dbReference type="AlphaFoldDB" id="A0A6C0HWZ8"/>
<feature type="transmembrane region" description="Helical" evidence="1">
    <location>
        <begin position="146"/>
        <end position="164"/>
    </location>
</feature>
<keyword evidence="1" id="KW-1133">Transmembrane helix</keyword>
<name>A0A6C0HWZ8_9ZZZZ</name>
<feature type="transmembrane region" description="Helical" evidence="1">
    <location>
        <begin position="103"/>
        <end position="121"/>
    </location>
</feature>
<protein>
    <submittedName>
        <fullName evidence="2">Uncharacterized protein</fullName>
    </submittedName>
</protein>
<organism evidence="2">
    <name type="scientific">viral metagenome</name>
    <dbReference type="NCBI Taxonomy" id="1070528"/>
    <lineage>
        <taxon>unclassified sequences</taxon>
        <taxon>metagenomes</taxon>
        <taxon>organismal metagenomes</taxon>
    </lineage>
</organism>
<keyword evidence="1" id="KW-0812">Transmembrane</keyword>
<evidence type="ECO:0000256" key="1">
    <source>
        <dbReference type="SAM" id="Phobius"/>
    </source>
</evidence>
<feature type="transmembrane region" description="Helical" evidence="1">
    <location>
        <begin position="44"/>
        <end position="65"/>
    </location>
</feature>
<dbReference type="EMBL" id="MN740017">
    <property type="protein sequence ID" value="QHT84373.1"/>
    <property type="molecule type" value="Genomic_DNA"/>
</dbReference>
<keyword evidence="1" id="KW-0472">Membrane</keyword>
<proteinExistence type="predicted"/>
<evidence type="ECO:0000313" key="2">
    <source>
        <dbReference type="EMBL" id="QHT84373.1"/>
    </source>
</evidence>
<accession>A0A6C0HWZ8</accession>
<reference evidence="2" key="1">
    <citation type="journal article" date="2020" name="Nature">
        <title>Giant virus diversity and host interactions through global metagenomics.</title>
        <authorList>
            <person name="Schulz F."/>
            <person name="Roux S."/>
            <person name="Paez-Espino D."/>
            <person name="Jungbluth S."/>
            <person name="Walsh D.A."/>
            <person name="Denef V.J."/>
            <person name="McMahon K.D."/>
            <person name="Konstantinidis K.T."/>
            <person name="Eloe-Fadrosh E.A."/>
            <person name="Kyrpides N.C."/>
            <person name="Woyke T."/>
        </authorList>
    </citation>
    <scope>NUCLEOTIDE SEQUENCE</scope>
    <source>
        <strain evidence="2">GVMAG-M-3300023184-177</strain>
    </source>
</reference>
<sequence>MPDQIESFLLSPTSEYDITIPKQVDTTVLDKTKENFIGFVGIKWVAMIYVAIIQIISCLILSKIISKIIPSIKTKDSNPTKPSEPNMYSNDVSDKYDEPTHLTILYSFLNLALILISIYIMRNITQRIPFPLDGTAGYQHSRLREINGVFIANFVLLYYQTSFIDRLKIMFNKI</sequence>